<gene>
    <name evidence="7" type="ORF">GPJ16_05795</name>
</gene>
<proteinExistence type="predicted"/>
<dbReference type="Proteomes" id="UP000799330">
    <property type="component" value="Unassembled WGS sequence"/>
</dbReference>
<evidence type="ECO:0000313" key="7">
    <source>
        <dbReference type="EMBL" id="NCS56478.1"/>
    </source>
</evidence>
<dbReference type="PRINTS" id="PR00313">
    <property type="entry name" value="CABNDNGRPT"/>
</dbReference>
<dbReference type="InterPro" id="IPR033764">
    <property type="entry name" value="Sdr_B"/>
</dbReference>
<keyword evidence="4" id="KW-0677">Repeat</keyword>
<dbReference type="AlphaFoldDB" id="A0A966FYT1"/>
<dbReference type="SUPFAM" id="SSF117074">
    <property type="entry name" value="Hypothetical protein PA1324"/>
    <property type="match status" value="1"/>
</dbReference>
<evidence type="ECO:0000256" key="2">
    <source>
        <dbReference type="ARBA" id="ARBA00022525"/>
    </source>
</evidence>
<dbReference type="InterPro" id="IPR003644">
    <property type="entry name" value="Calx_beta"/>
</dbReference>
<dbReference type="InterPro" id="IPR038081">
    <property type="entry name" value="CalX-like_sf"/>
</dbReference>
<dbReference type="EMBL" id="JAADAI010000056">
    <property type="protein sequence ID" value="NCS56478.1"/>
    <property type="molecule type" value="Genomic_DNA"/>
</dbReference>
<evidence type="ECO:0000256" key="5">
    <source>
        <dbReference type="ARBA" id="ARBA00022837"/>
    </source>
</evidence>
<dbReference type="PROSITE" id="PS51233">
    <property type="entry name" value="VWFD"/>
    <property type="match status" value="1"/>
</dbReference>
<dbReference type="GO" id="GO:0005615">
    <property type="term" value="C:extracellular space"/>
    <property type="evidence" value="ECO:0007669"/>
    <property type="project" value="InterPro"/>
</dbReference>
<dbReference type="Gene3D" id="2.60.40.10">
    <property type="entry name" value="Immunoglobulins"/>
    <property type="match status" value="1"/>
</dbReference>
<dbReference type="InterPro" id="IPR013783">
    <property type="entry name" value="Ig-like_fold"/>
</dbReference>
<dbReference type="GO" id="GO:0005509">
    <property type="term" value="F:calcium ion binding"/>
    <property type="evidence" value="ECO:0007669"/>
    <property type="project" value="InterPro"/>
</dbReference>
<evidence type="ECO:0000259" key="6">
    <source>
        <dbReference type="PROSITE" id="PS51233"/>
    </source>
</evidence>
<dbReference type="InterPro" id="IPR048165">
    <property type="entry name" value="Bluetail_dom"/>
</dbReference>
<feature type="domain" description="VWFD" evidence="6">
    <location>
        <begin position="432"/>
        <end position="630"/>
    </location>
</feature>
<comment type="caution">
    <text evidence="7">The sequence shown here is derived from an EMBL/GenBank/DDBJ whole genome shotgun (WGS) entry which is preliminary data.</text>
</comment>
<dbReference type="SMART" id="SM00237">
    <property type="entry name" value="Calx_beta"/>
    <property type="match status" value="1"/>
</dbReference>
<dbReference type="Pfam" id="PF03160">
    <property type="entry name" value="Calx-beta"/>
    <property type="match status" value="1"/>
</dbReference>
<dbReference type="Pfam" id="PF00094">
    <property type="entry name" value="VWD"/>
    <property type="match status" value="1"/>
</dbReference>
<evidence type="ECO:0000256" key="4">
    <source>
        <dbReference type="ARBA" id="ARBA00022737"/>
    </source>
</evidence>
<protein>
    <submittedName>
        <fullName evidence="7">Hemolysin</fullName>
    </submittedName>
</protein>
<keyword evidence="3" id="KW-0732">Signal</keyword>
<dbReference type="InterPro" id="IPR001343">
    <property type="entry name" value="Hemolysn_Ca-bd"/>
</dbReference>
<name>A0A966FYT1_MICAE</name>
<dbReference type="NCBIfam" id="NF041519">
    <property type="entry name" value="bluetail"/>
    <property type="match status" value="1"/>
</dbReference>
<evidence type="ECO:0000256" key="1">
    <source>
        <dbReference type="ARBA" id="ARBA00004613"/>
    </source>
</evidence>
<keyword evidence="5" id="KW-0106">Calcium</keyword>
<dbReference type="Pfam" id="PF00353">
    <property type="entry name" value="HemolysinCabind"/>
    <property type="match status" value="2"/>
</dbReference>
<organism evidence="7 8">
    <name type="scientific">Microcystis aeruginosa G11-04</name>
    <dbReference type="NCBI Taxonomy" id="2685956"/>
    <lineage>
        <taxon>Bacteria</taxon>
        <taxon>Bacillati</taxon>
        <taxon>Cyanobacteriota</taxon>
        <taxon>Cyanophyceae</taxon>
        <taxon>Oscillatoriophycideae</taxon>
        <taxon>Chroococcales</taxon>
        <taxon>Microcystaceae</taxon>
        <taxon>Microcystis</taxon>
    </lineage>
</organism>
<reference evidence="7" key="1">
    <citation type="journal article" date="2019" name="Mol. Ecol.">
        <title>Genome evolution and host-microbiome shifts correspond with intraspecific niche divergence within harmful algal bloom-forming Microcystis aeruginosa.</title>
        <authorList>
            <person name="Jackrel S.L."/>
            <person name="White J.D."/>
            <person name="Evans J.T."/>
            <person name="Buffin K."/>
            <person name="Hayden K."/>
            <person name="Sarnelle O."/>
            <person name="Denef V.J."/>
        </authorList>
    </citation>
    <scope>NUCLEOTIDE SEQUENCE</scope>
    <source>
        <strain evidence="7">G11-04</strain>
    </source>
</reference>
<dbReference type="Pfam" id="PF17210">
    <property type="entry name" value="SdrD_B"/>
    <property type="match status" value="1"/>
</dbReference>
<dbReference type="Gene3D" id="2.60.40.2030">
    <property type="match status" value="1"/>
</dbReference>
<dbReference type="Gene3D" id="2.150.10.10">
    <property type="entry name" value="Serralysin-like metalloprotease, C-terminal"/>
    <property type="match status" value="1"/>
</dbReference>
<dbReference type="InterPro" id="IPR011049">
    <property type="entry name" value="Serralysin-like_metalloprot_C"/>
</dbReference>
<dbReference type="GO" id="GO:0007154">
    <property type="term" value="P:cell communication"/>
    <property type="evidence" value="ECO:0007669"/>
    <property type="project" value="InterPro"/>
</dbReference>
<accession>A0A966FYT1</accession>
<evidence type="ECO:0000256" key="3">
    <source>
        <dbReference type="ARBA" id="ARBA00022729"/>
    </source>
</evidence>
<dbReference type="GO" id="GO:0016020">
    <property type="term" value="C:membrane"/>
    <property type="evidence" value="ECO:0007669"/>
    <property type="project" value="InterPro"/>
</dbReference>
<comment type="subcellular location">
    <subcellularLocation>
        <location evidence="1">Secreted</location>
    </subcellularLocation>
</comment>
<keyword evidence="2" id="KW-0964">Secreted</keyword>
<dbReference type="SUPFAM" id="SSF141072">
    <property type="entry name" value="CalX-like"/>
    <property type="match status" value="1"/>
</dbReference>
<evidence type="ECO:0000313" key="8">
    <source>
        <dbReference type="Proteomes" id="UP000799330"/>
    </source>
</evidence>
<dbReference type="SUPFAM" id="SSF51120">
    <property type="entry name" value="beta-Roll"/>
    <property type="match status" value="2"/>
</dbReference>
<dbReference type="InterPro" id="IPR001846">
    <property type="entry name" value="VWF_type-D"/>
</dbReference>
<sequence length="1210" mass="126702">MTNLLQTTLNKTYNQLKNFAGLNDFWNLFEIAFGTQYDHTVATNLRSQWLVGDFSSFPQIEILDSSILGNASGAYGTSTNKIYLAANFLDTATDTDIIAVLLEEYGHFVDAHINQTDSAGDEGDIFSNLVRGNILSAGTLQALKGENDWATITVGGQSIEVEQATMFLSDLNFTASAGGPFKVRDLFDAFYYENVQTINPGVFRARFKNVILPSGPNLAYNQIGSFVPGSPPTTGLTTTITPLDSTVKGLLIHTATSTIGGPTSAIWTPPSSMPPYSNTTTATNFLSPLPFTTISRHLFAEDTFVGAPLNVGRMSRSSPMTTSKVTLVWTGTPSTTDSDPMLNLSLVPTSPSGATITPVTIGINSFVGTENTTGWTGEVFTGAGAFEYVQQIEIPTTYLPFSSSYDVFVGGSLGSSASQDFSIFFTSNPVVGQGHGWGDVHLVNFDGKPYDFQAVGEFILVKSLIDDFQVQTRQKPWGASTTVSVNTAFATTIDGYNVVYDSELAVGQELKIDGVTYNLASGQSVFLGSSKIQRSGNNYTFTYAGLDGDISTTDDNDVVIASDNGSYIDVYVDPADYRFGVLQGLLGNGDGVSTNDFALRNGIDLGPNPTDQTIHTTYADSWRITQQESLFGTETFADKKFPDNYVSLNTLAEKNPQGVANAFATARKFGIAEGAFSKGAAFDFLVTGDETFLLGAKQAANLALQGEFKNGDVKLPLGSIEGSKWNDVNANGIWDKGEEALAGRTIYIDSVTNGQLDPWEISTVTNADGQYTFSNLGPGEYAILEVNQTGWIQTFPTTPYALNLKAGEKLTGINFGNYFQLPKINLSPNSQTIVEGLTSPQNVAYTVTLSSVSTVPVSVNIATANGTATAGLDYTAINVSLTFAPGVTSQVLNIPILNDSFNEADETFTLTLSSPTNATLGTTTTVTTAITDTLTAGVTTVLPANVENLTLTGAAAINGTGNAGNNVITGNTGNNILNGGAGVDTLIGGLGNDTYIVDTATDTITELAGGGTDTIQSSVTYTIAALNNVENLTLTGAAAINGTGNAGNNVITGNSGNNILNGGAGIDTLTGGTGNDIFLFQFSQSTVANPDRITDFAIGSDKIDLLSAAGGVLPAPAAFSRAANSAAATLTNVVNAVFTDANGSLAGNQALGINSAALVQVTTAGIAGNYIIVNDNVAGFQSANDLLVNVTGITGTLPALGNITVSNFFV</sequence>